<dbReference type="PANTHER" id="PTHR37299">
    <property type="entry name" value="TRANSCRIPTIONAL REGULATOR-RELATED"/>
    <property type="match status" value="1"/>
</dbReference>
<gene>
    <name evidence="2" type="ORF">H8S75_13840</name>
</gene>
<evidence type="ECO:0000313" key="3">
    <source>
        <dbReference type="Proteomes" id="UP000634672"/>
    </source>
</evidence>
<dbReference type="PROSITE" id="PS50930">
    <property type="entry name" value="HTH_LYTTR"/>
    <property type="match status" value="1"/>
</dbReference>
<sequence length="158" mass="18885">MQTLIRVIPEKEPEHAEFYVHCKDQSIERLVEYVEQERYHTMMLTCYREDEIVKLKERAICFIETVREKQLVHTDSETLEVKKRLYELEHLLPAGFIRISKSVIINMDRVSSYRPMVNGLMEVSFPNNKTVYISRKYLKDVRSQIMEVRNERKSCGNP</sequence>
<dbReference type="PANTHER" id="PTHR37299:SF4">
    <property type="entry name" value="TRANSCRIPTIONAL REGULATOR"/>
    <property type="match status" value="1"/>
</dbReference>
<proteinExistence type="predicted"/>
<evidence type="ECO:0000259" key="1">
    <source>
        <dbReference type="PROSITE" id="PS50930"/>
    </source>
</evidence>
<dbReference type="Proteomes" id="UP000634672">
    <property type="component" value="Unassembled WGS sequence"/>
</dbReference>
<organism evidence="2 3">
    <name type="scientific">Hungatella hominis</name>
    <dbReference type="NCBI Taxonomy" id="2763050"/>
    <lineage>
        <taxon>Bacteria</taxon>
        <taxon>Bacillati</taxon>
        <taxon>Bacillota</taxon>
        <taxon>Clostridia</taxon>
        <taxon>Lachnospirales</taxon>
        <taxon>Lachnospiraceae</taxon>
        <taxon>Hungatella</taxon>
    </lineage>
</organism>
<name>A0ABR7H751_9FIRM</name>
<keyword evidence="3" id="KW-1185">Reference proteome</keyword>
<accession>A0ABR7H751</accession>
<dbReference type="Pfam" id="PF04397">
    <property type="entry name" value="LytTR"/>
    <property type="match status" value="1"/>
</dbReference>
<protein>
    <submittedName>
        <fullName evidence="2">LytTR family transcriptional regulator</fullName>
    </submittedName>
</protein>
<comment type="caution">
    <text evidence="2">The sequence shown here is derived from an EMBL/GenBank/DDBJ whole genome shotgun (WGS) entry which is preliminary data.</text>
</comment>
<dbReference type="InterPro" id="IPR046947">
    <property type="entry name" value="LytR-like"/>
</dbReference>
<dbReference type="EMBL" id="JACOPB010000005">
    <property type="protein sequence ID" value="MBC5709036.1"/>
    <property type="molecule type" value="Genomic_DNA"/>
</dbReference>
<dbReference type="Gene3D" id="2.40.50.1020">
    <property type="entry name" value="LytTr DNA-binding domain"/>
    <property type="match status" value="1"/>
</dbReference>
<dbReference type="InterPro" id="IPR007492">
    <property type="entry name" value="LytTR_DNA-bd_dom"/>
</dbReference>
<dbReference type="RefSeq" id="WP_187022119.1">
    <property type="nucleotide sequence ID" value="NZ_JACOPB010000005.1"/>
</dbReference>
<evidence type="ECO:0000313" key="2">
    <source>
        <dbReference type="EMBL" id="MBC5709036.1"/>
    </source>
</evidence>
<reference evidence="2 3" key="1">
    <citation type="submission" date="2020-08" db="EMBL/GenBank/DDBJ databases">
        <title>Genome public.</title>
        <authorList>
            <person name="Liu C."/>
            <person name="Sun Q."/>
        </authorList>
    </citation>
    <scope>NUCLEOTIDE SEQUENCE [LARGE SCALE GENOMIC DNA]</scope>
    <source>
        <strain evidence="2 3">NSJ-66</strain>
    </source>
</reference>
<feature type="domain" description="HTH LytTR-type" evidence="1">
    <location>
        <begin position="44"/>
        <end position="147"/>
    </location>
</feature>
<dbReference type="SMART" id="SM00850">
    <property type="entry name" value="LytTR"/>
    <property type="match status" value="1"/>
</dbReference>